<dbReference type="OrthoDB" id="5953307at2"/>
<evidence type="ECO:0000313" key="2">
    <source>
        <dbReference type="Proteomes" id="UP000067111"/>
    </source>
</evidence>
<dbReference type="Pfam" id="PF06718">
    <property type="entry name" value="DUF1203"/>
    <property type="match status" value="1"/>
</dbReference>
<accession>A0A0X7K0H5</accession>
<gene>
    <name evidence="1" type="ORF">AWV77_19135</name>
</gene>
<evidence type="ECO:0008006" key="3">
    <source>
        <dbReference type="Google" id="ProtNLM"/>
    </source>
</evidence>
<dbReference type="RefSeq" id="WP_003192632.1">
    <property type="nucleotide sequence ID" value="NZ_LRMR01000029.1"/>
</dbReference>
<proteinExistence type="predicted"/>
<organism evidence="1 2">
    <name type="scientific">Pseudomonas palleroniana</name>
    <dbReference type="NCBI Taxonomy" id="191390"/>
    <lineage>
        <taxon>Bacteria</taxon>
        <taxon>Pseudomonadati</taxon>
        <taxon>Pseudomonadota</taxon>
        <taxon>Gammaproteobacteria</taxon>
        <taxon>Pseudomonadales</taxon>
        <taxon>Pseudomonadaceae</taxon>
        <taxon>Pseudomonas</taxon>
    </lineage>
</organism>
<dbReference type="InterPro" id="IPR009593">
    <property type="entry name" value="DUF1203"/>
</dbReference>
<reference evidence="2" key="1">
    <citation type="submission" date="2016-01" db="EMBL/GenBank/DDBJ databases">
        <authorList>
            <person name="Gamez R.M."/>
            <person name="Rodriguez F."/>
            <person name="Bernal J.F."/>
            <person name="Agarwala R."/>
            <person name="Landsman D."/>
            <person name="Marino-Ramirez L."/>
        </authorList>
    </citation>
    <scope>NUCLEOTIDE SEQUENCE [LARGE SCALE GENOMIC DNA]</scope>
    <source>
        <strain evidence="2">Ps006</strain>
    </source>
</reference>
<dbReference type="Proteomes" id="UP000067111">
    <property type="component" value="Unassembled WGS sequence"/>
</dbReference>
<sequence>MAFRITGLSPEPFQSLFGLPDQELASLGIKRYMVDSNPGFPDRIEIKDAELGQSVLLLNHLSQPAETPYRASHAIFIREWATQAYDAVDQIPESMRIRLLSLRAFTDDGMMLNADVVDGIAIEPVVTRMFADPGVSYIHVHNAKQGCYSGRIDRA</sequence>
<name>A0A0X7K0H5_9PSED</name>
<comment type="caution">
    <text evidence="1">The sequence shown here is derived from an EMBL/GenBank/DDBJ whole genome shotgun (WGS) entry which is preliminary data.</text>
</comment>
<dbReference type="GeneID" id="93465611"/>
<evidence type="ECO:0000313" key="1">
    <source>
        <dbReference type="EMBL" id="KWU49167.1"/>
    </source>
</evidence>
<dbReference type="EMBL" id="LRMR01000029">
    <property type="protein sequence ID" value="KWU49167.1"/>
    <property type="molecule type" value="Genomic_DNA"/>
</dbReference>
<dbReference type="PIRSF" id="PIRSF034110">
    <property type="entry name" value="DUF1203"/>
    <property type="match status" value="1"/>
</dbReference>
<dbReference type="AlphaFoldDB" id="A0A0X7K0H5"/>
<protein>
    <recommendedName>
        <fullName evidence="3">DUF1203 domain-containing protein</fullName>
    </recommendedName>
</protein>